<dbReference type="PROSITE" id="PS51354">
    <property type="entry name" value="GLUTAREDOXIN_2"/>
    <property type="match status" value="1"/>
</dbReference>
<keyword evidence="3" id="KW-1185">Reference proteome</keyword>
<evidence type="ECO:0000313" key="3">
    <source>
        <dbReference type="Proteomes" id="UP000549882"/>
    </source>
</evidence>
<sequence length="125" mass="14231">MSTTQFTPIIYSKIGCPYCIKLRIFLLEAGLIDRVTFVEGKTPEEHDQLAEFLTKRIGRASFPTGEISPDNYLPESDDLVDHFASIGVVDPQKLPTYQAFSGALLPRLQEFYREYSELKKLQQAK</sequence>
<reference evidence="2 3" key="1">
    <citation type="submission" date="2020-08" db="EMBL/GenBank/DDBJ databases">
        <title>Genomic Encyclopedia of Type Strains, Phase IV (KMG-V): Genome sequencing to study the core and pangenomes of soil and plant-associated prokaryotes.</title>
        <authorList>
            <person name="Whitman W."/>
        </authorList>
    </citation>
    <scope>NUCLEOTIDE SEQUENCE [LARGE SCALE GENOMIC DNA]</scope>
    <source>
        <strain evidence="2 3">SEMIA 4064</strain>
    </source>
</reference>
<name>A0A7W8XYD3_9HYPH</name>
<proteinExistence type="predicted"/>
<feature type="domain" description="GST N-terminal" evidence="1">
    <location>
        <begin position="11"/>
        <end position="85"/>
    </location>
</feature>
<evidence type="ECO:0000313" key="2">
    <source>
        <dbReference type="EMBL" id="MBB5577635.1"/>
    </source>
</evidence>
<evidence type="ECO:0000259" key="1">
    <source>
        <dbReference type="Pfam" id="PF13417"/>
    </source>
</evidence>
<dbReference type="Proteomes" id="UP000549882">
    <property type="component" value="Unassembled WGS sequence"/>
</dbReference>
<dbReference type="InterPro" id="IPR004045">
    <property type="entry name" value="Glutathione_S-Trfase_N"/>
</dbReference>
<dbReference type="EMBL" id="JACHBI010000022">
    <property type="protein sequence ID" value="MBB5577635.1"/>
    <property type="molecule type" value="Genomic_DNA"/>
</dbReference>
<dbReference type="RefSeq" id="WP_183940901.1">
    <property type="nucleotide sequence ID" value="NZ_JACHBI010000022.1"/>
</dbReference>
<dbReference type="SUPFAM" id="SSF52833">
    <property type="entry name" value="Thioredoxin-like"/>
    <property type="match status" value="1"/>
</dbReference>
<gene>
    <name evidence="2" type="ORF">GGD50_006290</name>
</gene>
<dbReference type="Gene3D" id="3.40.30.10">
    <property type="entry name" value="Glutaredoxin"/>
    <property type="match status" value="1"/>
</dbReference>
<organism evidence="2 3">
    <name type="scientific">Rhizobium paranaense</name>
    <dbReference type="NCBI Taxonomy" id="1650438"/>
    <lineage>
        <taxon>Bacteria</taxon>
        <taxon>Pseudomonadati</taxon>
        <taxon>Pseudomonadota</taxon>
        <taxon>Alphaproteobacteria</taxon>
        <taxon>Hyphomicrobiales</taxon>
        <taxon>Rhizobiaceae</taxon>
        <taxon>Rhizobium/Agrobacterium group</taxon>
        <taxon>Rhizobium</taxon>
    </lineage>
</organism>
<dbReference type="AlphaFoldDB" id="A0A7W8XYD3"/>
<dbReference type="Pfam" id="PF13417">
    <property type="entry name" value="GST_N_3"/>
    <property type="match status" value="1"/>
</dbReference>
<comment type="caution">
    <text evidence="2">The sequence shown here is derived from an EMBL/GenBank/DDBJ whole genome shotgun (WGS) entry which is preliminary data.</text>
</comment>
<dbReference type="InterPro" id="IPR036249">
    <property type="entry name" value="Thioredoxin-like_sf"/>
</dbReference>
<accession>A0A7W8XYD3</accession>
<protein>
    <submittedName>
        <fullName evidence="2">Glutaredoxin</fullName>
    </submittedName>
</protein>